<reference evidence="5 8" key="6">
    <citation type="journal article" date="2005" name="PLoS Comput. Biol.">
        <title>Combined evidence annotation of transposable elements in genome sequences.</title>
        <authorList>
            <person name="Quesneville H."/>
            <person name="Bergman C.M."/>
            <person name="Andrieu O."/>
            <person name="Autard D."/>
            <person name="Nouaud D."/>
            <person name="Ashburner M."/>
            <person name="Anxolabehere D."/>
        </authorList>
    </citation>
    <scope>NUCLEOTIDE SEQUENCE [LARGE SCALE GENOMIC DNA]</scope>
    <source>
        <strain evidence="8">Berkeley</strain>
    </source>
</reference>
<dbReference type="EMBL" id="AE014296">
    <property type="protein sequence ID" value="ACL83220.1"/>
    <property type="molecule type" value="Genomic_DNA"/>
</dbReference>
<reference evidence="5" key="12">
    <citation type="journal article" date="2015" name="G3 (Bethesda)">
        <title>Gene Model Annotations for Drosophila melanogaster: The Rule-Benders.</title>
        <authorList>
            <consortium name="FlyBase Consortium"/>
            <person name="Crosby M.A."/>
            <person name="Gramates L.S."/>
            <person name="Dos Santos G."/>
            <person name="Matthews B.B."/>
            <person name="St Pierre S.E."/>
            <person name="Zhou P."/>
            <person name="Schroeder A.J."/>
            <person name="Falls K."/>
            <person name="Emmert D.B."/>
            <person name="Russo S.M."/>
            <person name="Gelbart W.M."/>
            <person name="null"/>
        </authorList>
    </citation>
    <scope>NUCLEOTIDE SEQUENCE</scope>
</reference>
<feature type="region of interest" description="Disordered" evidence="1">
    <location>
        <begin position="79"/>
        <end position="117"/>
    </location>
</feature>
<reference evidence="8" key="3">
    <citation type="journal article" date="2002" name="Genome Biol.">
        <title>Annotation of the Drosophila melanogaster euchromatic genome: a systematic review.</title>
        <authorList>
            <person name="Misra S."/>
            <person name="Crosby M.A."/>
            <person name="Mungall C.J."/>
            <person name="Matthews B.B."/>
            <person name="Campbell K.S."/>
            <person name="Hradecky P."/>
            <person name="Huang Y."/>
            <person name="Kaminker J.S."/>
            <person name="Millburn G.H."/>
            <person name="Prochnik S.E."/>
            <person name="Smith C.D."/>
            <person name="Tupy J.L."/>
            <person name="Whitfied E.J."/>
            <person name="Bayraktaroglu L."/>
            <person name="Berman B.P."/>
            <person name="Bettencourt B.R."/>
            <person name="Celniker S.E."/>
            <person name="de Grey A.D."/>
            <person name="Drysdale R.A."/>
            <person name="Harris N.L."/>
            <person name="Richter J."/>
            <person name="Russo S."/>
            <person name="Schroeder A.J."/>
            <person name="Shu S.Q."/>
            <person name="Stapleton M."/>
            <person name="Yamada C."/>
            <person name="Ashburner M."/>
            <person name="Gelbart W.M."/>
            <person name="Rubin G.M."/>
            <person name="Lewis S.E."/>
        </authorList>
    </citation>
    <scope>GENOME REANNOTATION</scope>
    <source>
        <strain evidence="8">Berkeley</strain>
    </source>
</reference>
<dbReference type="AlphaFoldDB" id="A2VEN4"/>
<dbReference type="CTD" id="5740226"/>
<evidence type="ECO:0000313" key="3">
    <source>
        <dbReference type="EMBL" id="ABN49358.1"/>
    </source>
</evidence>
<reference evidence="5 8" key="9">
    <citation type="journal article" date="2007" name="Science">
        <title>Sequence finishing and mapping of Drosophila melanogaster heterochromatin.</title>
        <authorList>
            <person name="Hoskins R.A."/>
            <person name="Carlson J.W."/>
            <person name="Kennedy C."/>
            <person name="Acevedo D."/>
            <person name="Evans-Holm M."/>
            <person name="Frise E."/>
            <person name="Wan K.H."/>
            <person name="Park S."/>
            <person name="Mendez-Lago M."/>
            <person name="Rossi F."/>
            <person name="Villasante A."/>
            <person name="Dimitri P."/>
            <person name="Karpen G.H."/>
            <person name="Celniker S.E."/>
        </authorList>
    </citation>
    <scope>NUCLEOTIDE SEQUENCE [LARGE SCALE GENOMIC DNA]</scope>
    <source>
        <strain evidence="8">Berkeley</strain>
    </source>
</reference>
<dbReference type="ExpressionAtlas" id="A2VEN4">
    <property type="expression patterns" value="baseline and differential"/>
</dbReference>
<dbReference type="EMBL" id="BT030203">
    <property type="protein sequence ID" value="ABN49342.1"/>
    <property type="molecule type" value="mRNA"/>
</dbReference>
<dbReference type="EMBL" id="AE014296">
    <property type="protein sequence ID" value="ACL83221.1"/>
    <property type="molecule type" value="Genomic_DNA"/>
</dbReference>
<dbReference type="HOGENOM" id="CLU_149570_0_0_1"/>
<reference evidence="5" key="13">
    <citation type="journal article" date="2015" name="Genome Res.">
        <title>The Release 6 reference sequence of the Drosophila melanogaster genome.</title>
        <authorList>
            <person name="Hoskins R.A."/>
            <person name="Carlson J.W."/>
            <person name="Wan K.H."/>
            <person name="Park S."/>
            <person name="Mendez I."/>
            <person name="Galle S.E."/>
            <person name="Booth B.W."/>
            <person name="Pfeiffer B.D."/>
            <person name="George R.A."/>
            <person name="Svirskas R."/>
            <person name="Krzywinski M."/>
            <person name="Schein J."/>
            <person name="Accardo M.C."/>
            <person name="Damia E."/>
            <person name="Messina G."/>
            <person name="Mendez-Lago M."/>
            <person name="de Pablos B."/>
            <person name="Demakova O.V."/>
            <person name="Andreyeva E.N."/>
            <person name="Boldyreva L.V."/>
            <person name="Marra M."/>
            <person name="Carvalho A.B."/>
            <person name="Dimitri P."/>
            <person name="Villasante A."/>
            <person name="Zhimulev I.F."/>
            <person name="Rubin G.M."/>
            <person name="Karpen G.H."/>
            <person name="Celniker S.E."/>
        </authorList>
    </citation>
    <scope>NUCLEOTIDE SEQUENCE</scope>
</reference>
<sequence length="117" mass="14257">MARSQSKMIRAAMVVDDPNMVAWLPYLNFLRFLKRNFYPRTDLRRLLQVGLIRWIALSDAQKRLFEPERILARVARRQRNKRRRRLLRRARHGQKGRGAVRRPIYDSRPKPRRRKPK</sequence>
<dbReference type="PaxDb" id="7227-FBpp0289114"/>
<evidence type="ECO:0000313" key="5">
    <source>
        <dbReference type="EMBL" id="ACL83220.1"/>
    </source>
</evidence>
<evidence type="ECO:0000313" key="6">
    <source>
        <dbReference type="EMBL" id="ACL83221.1"/>
    </source>
</evidence>
<dbReference type="OrthoDB" id="7675944at2759"/>
<keyword evidence="8" id="KW-1185">Reference proteome</keyword>
<reference evidence="8" key="4">
    <citation type="journal article" date="2002" name="Genome Biol.">
        <title>The transposable elements of the Drosophila melanogaster euchromatin: a genomics perspective.</title>
        <authorList>
            <person name="Kaminker J.S."/>
            <person name="Bergman C.M."/>
            <person name="Kronmiller B."/>
            <person name="Carlson J."/>
            <person name="Svirskas R."/>
            <person name="Patel S."/>
            <person name="Frise E."/>
            <person name="Wheeler D.A."/>
            <person name="Lewis S.E."/>
            <person name="Rubin G.M."/>
            <person name="Ashburner M."/>
            <person name="Celniker S.E."/>
        </authorList>
    </citation>
    <scope>NUCLEOTIDE SEQUENCE [LARGE SCALE GENOMIC DNA]</scope>
    <source>
        <strain evidence="8">Berkeley</strain>
    </source>
</reference>
<evidence type="ECO:0000313" key="4">
    <source>
        <dbReference type="EMBL" id="ABN49392.1"/>
    </source>
</evidence>
<organism evidence="2">
    <name type="scientific">Drosophila melanogaster</name>
    <name type="common">Fruit fly</name>
    <dbReference type="NCBI Taxonomy" id="7227"/>
    <lineage>
        <taxon>Eukaryota</taxon>
        <taxon>Metazoa</taxon>
        <taxon>Ecdysozoa</taxon>
        <taxon>Arthropoda</taxon>
        <taxon>Hexapoda</taxon>
        <taxon>Insecta</taxon>
        <taxon>Pterygota</taxon>
        <taxon>Neoptera</taxon>
        <taxon>Endopterygota</taxon>
        <taxon>Diptera</taxon>
        <taxon>Brachycera</taxon>
        <taxon>Muscomorpha</taxon>
        <taxon>Ephydroidea</taxon>
        <taxon>Drosophilidae</taxon>
        <taxon>Drosophila</taxon>
        <taxon>Sophophora</taxon>
    </lineage>
</organism>
<reference evidence="5 8" key="5">
    <citation type="journal article" date="2002" name="Genome Biol.">
        <title>Heterochromatic sequences in a Drosophila whole-genome shotgun assembly.</title>
        <authorList>
            <person name="Hoskins R.A."/>
            <person name="Smith C.D."/>
            <person name="Carlson J.W."/>
            <person name="Carvalho A.B."/>
            <person name="Halpern A."/>
            <person name="Kaminker J.S."/>
            <person name="Kennedy C."/>
            <person name="Mungall C.J."/>
            <person name="Sullivan B.A."/>
            <person name="Sutton G.G."/>
            <person name="Yasuhara J.C."/>
            <person name="Wakimoto B.T."/>
            <person name="Myers E.W."/>
            <person name="Celniker S.E."/>
            <person name="Rubin G.M."/>
            <person name="Karpen G.H."/>
        </authorList>
    </citation>
    <scope>NUCLEOTIDE SEQUENCE [LARGE SCALE GENOMIC DNA]</scope>
    <source>
        <strain evidence="8">Berkeley</strain>
    </source>
</reference>
<dbReference type="BioGRID-ORCS" id="5740226">
    <property type="hits" value="0 hits in 1 CRISPR screen"/>
</dbReference>
<dbReference type="Proteomes" id="UP000000803">
    <property type="component" value="Chromosome 3L"/>
</dbReference>
<dbReference type="EMBL" id="BT030219">
    <property type="protein sequence ID" value="ABN49358.1"/>
    <property type="molecule type" value="mRNA"/>
</dbReference>
<dbReference type="FlyBase" id="FBgn0284444">
    <property type="gene designation" value="ddbt"/>
</dbReference>
<dbReference type="InParanoid" id="A2VEN4"/>
<reference evidence="5 8" key="8">
    <citation type="journal article" date="2007" name="Science">
        <title>The Release 5.1 annotation of Drosophila melanogaster heterochromatin.</title>
        <authorList>
            <person name="Smith C.D."/>
            <person name="Shu S."/>
            <person name="Mungall C.J."/>
            <person name="Karpen G.H."/>
        </authorList>
    </citation>
    <scope>NUCLEOTIDE SEQUENCE [LARGE SCALE GENOMIC DNA]</scope>
    <source>
        <strain evidence="8">Berkeley</strain>
    </source>
</reference>
<dbReference type="GeneID" id="5740226"/>
<dbReference type="GO" id="GO:0000781">
    <property type="term" value="C:chromosome, telomeric region"/>
    <property type="evidence" value="ECO:0000314"/>
    <property type="project" value="FlyBase"/>
</dbReference>
<reference evidence="5" key="11">
    <citation type="journal article" date="2015" name="G3 (Bethesda)">
        <title>Gene Model Annotations for Drosophila melanogaster: Impact of High-Throughput Data.</title>
        <authorList>
            <consortium name="FlyBase Consortium"/>
            <person name="Matthews B.B."/>
            <person name="Dos Santos G."/>
            <person name="Crosby M.A."/>
            <person name="Emmert D.B."/>
            <person name="St Pierre S.E."/>
            <person name="Gramates L.S."/>
            <person name="Zhou P."/>
            <person name="Schroeder A.J."/>
            <person name="Falls K."/>
            <person name="Strelets V."/>
            <person name="Russo S.M."/>
            <person name="Gelbart W.M."/>
            <person name="null"/>
        </authorList>
    </citation>
    <scope>NUCLEOTIDE SEQUENCE</scope>
</reference>
<reference evidence="5" key="7">
    <citation type="submission" date="2006-08" db="EMBL/GenBank/DDBJ databases">
        <authorList>
            <person name="Celniker S."/>
            <person name="Carlson J."/>
            <person name="Wan K."/>
            <person name="Frise E."/>
            <person name="Hoskins R."/>
            <person name="Park S."/>
            <person name="Svirskas R."/>
            <person name="Rubin G."/>
        </authorList>
    </citation>
    <scope>NUCLEOTIDE SEQUENCE</scope>
</reference>
<evidence type="ECO:0000256" key="1">
    <source>
        <dbReference type="SAM" id="MobiDB-lite"/>
    </source>
</evidence>
<dbReference type="GO" id="GO:0016233">
    <property type="term" value="P:telomere capping"/>
    <property type="evidence" value="ECO:0000315"/>
    <property type="project" value="FlyBase"/>
</dbReference>
<evidence type="ECO:0000313" key="7">
    <source>
        <dbReference type="FlyBase" id="FBgn0284444"/>
    </source>
</evidence>
<dbReference type="OMA" id="QEAPAQW"/>
<dbReference type="STRING" id="7227.FBpp0289113"/>
<reference evidence="8" key="2">
    <citation type="journal article" date="2002" name="Genome Biol.">
        <title>Finishing a whole-genome shotgun: release 3 of the Drosophila melanogaster euchromatic genome sequence.</title>
        <authorList>
            <person name="Celniker S.E."/>
            <person name="Wheeler D.A."/>
            <person name="Kronmiller B."/>
            <person name="Carlson J.W."/>
            <person name="Halpern A."/>
            <person name="Patel S."/>
            <person name="Adams M."/>
            <person name="Champe M."/>
            <person name="Dugan S.P."/>
            <person name="Frise E."/>
            <person name="Hodgson A."/>
            <person name="George R.A."/>
            <person name="Hoskins R.A."/>
            <person name="Laverty T."/>
            <person name="Muzny D.M."/>
            <person name="Nelson C.R."/>
            <person name="Pacleb J.M."/>
            <person name="Park S."/>
            <person name="Pfeiffer B.D."/>
            <person name="Richards S."/>
            <person name="Sodergren E.J."/>
            <person name="Svirskas R."/>
            <person name="Tabor P.E."/>
            <person name="Wan K."/>
            <person name="Stapleton M."/>
            <person name="Sutton G.G."/>
            <person name="Venter C."/>
            <person name="Weinstock G."/>
            <person name="Scherer S.E."/>
            <person name="Myers E.W."/>
            <person name="Gibbs R.A."/>
            <person name="Rubin G.M."/>
        </authorList>
    </citation>
    <scope>NUCLEOTIDE SEQUENCE [LARGE SCALE GENOMIC DNA]</scope>
    <source>
        <strain evidence="8">Berkeley</strain>
    </source>
</reference>
<dbReference type="EMBL" id="BT030253">
    <property type="protein sequence ID" value="ABN49392.1"/>
    <property type="molecule type" value="mRNA"/>
</dbReference>
<name>A2VEN4_DROME</name>
<dbReference type="RefSeq" id="NP_001137865.1">
    <property type="nucleotide sequence ID" value="NM_001144393.2"/>
</dbReference>
<dbReference type="RefSeq" id="NP_001137864.1">
    <property type="nucleotide sequence ID" value="NM_001144392.1"/>
</dbReference>
<accession>A2VEN4</accession>
<protein>
    <submittedName>
        <fullName evidence="5">Deadbeat, isoform B</fullName>
    </submittedName>
    <submittedName>
        <fullName evidence="6">Deadbeat, isoform C</fullName>
    </submittedName>
    <submittedName>
        <fullName evidence="2">IP18037p</fullName>
    </submittedName>
    <submittedName>
        <fullName evidence="3">IP18137p</fullName>
    </submittedName>
    <submittedName>
        <fullName evidence="4">IP18337p</fullName>
    </submittedName>
</protein>
<evidence type="ECO:0000313" key="8">
    <source>
        <dbReference type="Proteomes" id="UP000000803"/>
    </source>
</evidence>
<reference evidence="2" key="10">
    <citation type="submission" date="2007-02" db="EMBL/GenBank/DDBJ databases">
        <authorList>
            <person name="Stapleton M."/>
            <person name="Carlson J."/>
            <person name="Frise E."/>
            <person name="Kapadia B."/>
            <person name="Park S."/>
            <person name="Wan K."/>
            <person name="Yu C."/>
            <person name="Celniker S."/>
        </authorList>
    </citation>
    <scope>NUCLEOTIDE SEQUENCE</scope>
</reference>
<dbReference type="VEuPathDB" id="VectorBase:FBgn0284444"/>
<dbReference type="DNASU" id="5740226"/>
<dbReference type="eggNOG" id="ENOG502T9GS">
    <property type="taxonomic scope" value="Eukaryota"/>
</dbReference>
<reference evidence="5" key="15">
    <citation type="submission" date="2022-11" db="EMBL/GenBank/DDBJ databases">
        <authorList>
            <consortium name="FlyBase"/>
        </authorList>
    </citation>
    <scope>NUCLEOTIDE SEQUENCE</scope>
</reference>
<dbReference type="FunCoup" id="A2VEN4">
    <property type="interactions" value="1"/>
</dbReference>
<reference evidence="5 8" key="1">
    <citation type="journal article" date="2000" name="Science">
        <title>The genome sequence of Drosophila melanogaster.</title>
        <authorList>
            <person name="Adams M.D."/>
            <person name="Celniker S.E."/>
            <person name="Holt R.A."/>
            <person name="Evans C.A."/>
            <person name="Gocayne J.D."/>
            <person name="Amanatides P.G."/>
            <person name="Scherer S.E."/>
            <person name="Li P.W."/>
            <person name="Hoskins R.A."/>
            <person name="Galle R.F."/>
            <person name="George R.A."/>
            <person name="Lewis S.E."/>
            <person name="Richards S."/>
            <person name="Ashburner M."/>
            <person name="Henderson S.N."/>
            <person name="Sutton G.G."/>
            <person name="Wortman J.R."/>
            <person name="Yandell M.D."/>
            <person name="Zhang Q."/>
            <person name="Chen L.X."/>
            <person name="Brandon R.C."/>
            <person name="Rogers Y.H."/>
            <person name="Blazej R.G."/>
            <person name="Champe M."/>
            <person name="Pfeiffer B.D."/>
            <person name="Wan K.H."/>
            <person name="Doyle C."/>
            <person name="Baxter E.G."/>
            <person name="Helt G."/>
            <person name="Nelson C.R."/>
            <person name="Gabor G.L."/>
            <person name="Abril J.F."/>
            <person name="Agbayani A."/>
            <person name="An H.J."/>
            <person name="Andrews-Pfannkoch C."/>
            <person name="Baldwin D."/>
            <person name="Ballew R.M."/>
            <person name="Basu A."/>
            <person name="Baxendale J."/>
            <person name="Bayraktaroglu L."/>
            <person name="Beasley E.M."/>
            <person name="Beeson K.Y."/>
            <person name="Benos P.V."/>
            <person name="Berman B.P."/>
            <person name="Bhandari D."/>
            <person name="Bolshakov S."/>
            <person name="Borkova D."/>
            <person name="Botchan M.R."/>
            <person name="Bouck J."/>
            <person name="Brokstein P."/>
            <person name="Brottier P."/>
            <person name="Burtis K.C."/>
            <person name="Busam D.A."/>
            <person name="Butler H."/>
            <person name="Cadieu E."/>
            <person name="Center A."/>
            <person name="Chandra I."/>
            <person name="Cherry J.M."/>
            <person name="Cawley S."/>
            <person name="Dahlke C."/>
            <person name="Davenport L.B."/>
            <person name="Davies P."/>
            <person name="de Pablos B."/>
            <person name="Delcher A."/>
            <person name="Deng Z."/>
            <person name="Mays A.D."/>
            <person name="Dew I."/>
            <person name="Dietz S.M."/>
            <person name="Dodson K."/>
            <person name="Doup L.E."/>
            <person name="Downes M."/>
            <person name="Dugan-Rocha S."/>
            <person name="Dunkov B.C."/>
            <person name="Dunn P."/>
            <person name="Durbin K.J."/>
            <person name="Evangelista C.C."/>
            <person name="Ferraz C."/>
            <person name="Ferriera S."/>
            <person name="Fleischmann W."/>
            <person name="Fosler C."/>
            <person name="Gabrielian A.E."/>
            <person name="Garg N.S."/>
            <person name="Gelbart W.M."/>
            <person name="Glasser K."/>
            <person name="Glodek A."/>
            <person name="Gong F."/>
            <person name="Gorrell J.H."/>
            <person name="Gu Z."/>
            <person name="Guan P."/>
            <person name="Harris M."/>
            <person name="Harris N.L."/>
            <person name="Harvey D."/>
            <person name="Heiman T.J."/>
            <person name="Hernandez J.R."/>
            <person name="Houck J."/>
            <person name="Hostin D."/>
            <person name="Houston K.A."/>
            <person name="Howland T.J."/>
            <person name="Wei M.H."/>
            <person name="Ibegwam C."/>
            <person name="Jalali M."/>
            <person name="Kalush F."/>
            <person name="Karpen G.H."/>
            <person name="Ke Z."/>
            <person name="Kennison J.A."/>
            <person name="Ketchum K.A."/>
            <person name="Kimmel B.E."/>
            <person name="Kodira C.D."/>
            <person name="Kraft C."/>
            <person name="Kravitz S."/>
            <person name="Kulp D."/>
            <person name="Lai Z."/>
            <person name="Lasko P."/>
            <person name="Lei Y."/>
            <person name="Levitsky A.A."/>
            <person name="Li J."/>
            <person name="Li Z."/>
            <person name="Liang Y."/>
            <person name="Lin X."/>
            <person name="Liu X."/>
            <person name="Mattei B."/>
            <person name="McIntosh T.C."/>
            <person name="McLeod M.P."/>
            <person name="McPherson D."/>
            <person name="Merkulov G."/>
            <person name="Milshina N.V."/>
            <person name="Mobarry C."/>
            <person name="Morris J."/>
            <person name="Moshrefi A."/>
            <person name="Mount S.M."/>
            <person name="Moy M."/>
            <person name="Murphy B."/>
            <person name="Murphy L."/>
            <person name="Muzny D.M."/>
            <person name="Nelson D.L."/>
            <person name="Nelson D.R."/>
            <person name="Nelson K.A."/>
            <person name="Nixon K."/>
            <person name="Nusskern D.R."/>
            <person name="Pacleb J.M."/>
            <person name="Palazzolo M."/>
            <person name="Pittman G.S."/>
            <person name="Pan S."/>
            <person name="Pollard J."/>
            <person name="Puri V."/>
            <person name="Reese M.G."/>
            <person name="Reinert K."/>
            <person name="Remington K."/>
            <person name="Saunders R.D."/>
            <person name="Scheeler F."/>
            <person name="Shen H."/>
            <person name="Shue B.C."/>
            <person name="Siden-Kiamos I."/>
            <person name="Simpson M."/>
            <person name="Skupski M.P."/>
            <person name="Smith T."/>
            <person name="Spier E."/>
            <person name="Spradling A.C."/>
            <person name="Stapleton M."/>
            <person name="Strong R."/>
            <person name="Sun E."/>
            <person name="Svirskas R."/>
            <person name="Tector C."/>
            <person name="Turner R."/>
            <person name="Venter E."/>
            <person name="Wang A.H."/>
            <person name="Wang X."/>
            <person name="Wang Z.Y."/>
            <person name="Wassarman D.A."/>
            <person name="Weinstock G.M."/>
            <person name="Weissenbach J."/>
            <person name="Williams S.M."/>
            <person name="WoodageT"/>
            <person name="Worley K.C."/>
            <person name="Wu D."/>
            <person name="Yang S."/>
            <person name="Yao Q.A."/>
            <person name="Ye J."/>
            <person name="Yeh R.F."/>
            <person name="Zaveri J.S."/>
            <person name="Zhan M."/>
            <person name="Zhang G."/>
            <person name="Zhao Q."/>
            <person name="Zheng L."/>
            <person name="Zheng X.H."/>
            <person name="Zhong F.N."/>
            <person name="Zhong W."/>
            <person name="Zhou X."/>
            <person name="Zhu S."/>
            <person name="Zhu X."/>
            <person name="Smith H.O."/>
            <person name="Gibbs R.A."/>
            <person name="Myers E.W."/>
            <person name="Rubin G.M."/>
            <person name="Venter J.C."/>
        </authorList>
    </citation>
    <scope>NUCLEOTIDE SEQUENCE [LARGE SCALE GENOMIC DNA]</scope>
    <source>
        <strain evidence="8">Berkeley</strain>
    </source>
</reference>
<dbReference type="Bgee" id="FBgn0284444">
    <property type="expression patterns" value="Expressed in early-mid elongation-stage spermatid (Drosophila) in testis and 20 other cell types or tissues"/>
</dbReference>
<reference evidence="5" key="14">
    <citation type="submission" date="2022-11" db="EMBL/GenBank/DDBJ databases">
        <title>Drosophila melanogaster release 4 sequence.</title>
        <authorList>
            <consortium name="Berkeley Drosophila Genome Project"/>
            <person name="Celniker S."/>
            <person name="Carlson J."/>
            <person name="Wan K."/>
            <person name="Pfeiffer B."/>
            <person name="Frise E."/>
            <person name="George R."/>
            <person name="Hoskins R."/>
            <person name="Stapleton M."/>
            <person name="Pacleb J."/>
            <person name="Park S."/>
            <person name="Svirskas R."/>
            <person name="Smith E."/>
            <person name="Yu C."/>
            <person name="Rubin G."/>
        </authorList>
    </citation>
    <scope>NUCLEOTIDE SEQUENCE</scope>
</reference>
<gene>
    <name evidence="5 7" type="primary">ddbt</name>
    <name evidence="5" type="synonym">Dmel\CG34264</name>
    <name evidence="5" type="synonym">HDC07730</name>
    <name evidence="5 7" type="ORF">CG34264</name>
    <name evidence="5" type="ORF">Dmel_CG34264</name>
</gene>
<proteinExistence type="evidence at transcript level"/>
<dbReference type="AGR" id="FB:FBgn0284444"/>
<evidence type="ECO:0000313" key="2">
    <source>
        <dbReference type="EMBL" id="ABN49342.1"/>
    </source>
</evidence>
<feature type="compositionally biased region" description="Basic residues" evidence="1">
    <location>
        <begin position="79"/>
        <end position="100"/>
    </location>
</feature>